<keyword evidence="1" id="KW-1133">Transmembrane helix</keyword>
<keyword evidence="1" id="KW-0812">Transmembrane</keyword>
<evidence type="ECO:0000256" key="1">
    <source>
        <dbReference type="SAM" id="Phobius"/>
    </source>
</evidence>
<evidence type="ECO:0000313" key="3">
    <source>
        <dbReference type="Proteomes" id="UP001287356"/>
    </source>
</evidence>
<dbReference type="Proteomes" id="UP001287356">
    <property type="component" value="Unassembled WGS sequence"/>
</dbReference>
<accession>A0AAE0KM79</accession>
<feature type="transmembrane region" description="Helical" evidence="1">
    <location>
        <begin position="51"/>
        <end position="70"/>
    </location>
</feature>
<sequence length="572" mass="64509">MSSKHDQPVGPVDPPQGLPAQSFKAFDVWGPLIGGSREAWRDLRAFKLHRAGWLLFFLWICLLVGLLALLSPLGSLNKFALAPIAPCQLDGTFDIDPNSYNWWSPSQVFQIALGSGSLTFGQAKVVDVVWDISVGRLGQAIMAYFSWRVFADYVTTSIVDSPITYATFWIIYLYREPSLTSCFRLIRDFWRGHVLDSKCAMVFMLLTMFFLLSFPTLASAMTGYVMANRAYIRSTDLSLIRFPDLMPTAYLIHDGSRINLTDDYPIFYFEPTDVSEYGFYGLKNISTRWMNGMLNPPALNISAFYFNFNESRLSGFNWKDPRTGNFPFRDLANRAYSDKHGHTFSLDYIAANGSCQPVSDACNAIDGGSPADMDVCRIQNYVWGFSFIQLYINILLLLVWSVGIFILWVKAQRHLPLPGEIEVPQGWKALIELSSTMKQELDSKNINPKNLTDKQLKDKIRKSLRDGSVSLQYPLQRHNHKIGRRFGEFFASNAWWFVSWLAAISLTTIVISHSPIMLRTVWCTLGALAFGIFWAIVVGTTRRSKAAIAIFWALVGLCIGLTLQVCYGGTGT</sequence>
<reference evidence="2" key="2">
    <citation type="submission" date="2023-06" db="EMBL/GenBank/DDBJ databases">
        <authorList>
            <consortium name="Lawrence Berkeley National Laboratory"/>
            <person name="Haridas S."/>
            <person name="Hensen N."/>
            <person name="Bonometti L."/>
            <person name="Westerberg I."/>
            <person name="Brannstrom I.O."/>
            <person name="Guillou S."/>
            <person name="Cros-Aarteil S."/>
            <person name="Calhoun S."/>
            <person name="Kuo A."/>
            <person name="Mondo S."/>
            <person name="Pangilinan J."/>
            <person name="Riley R."/>
            <person name="Labutti K."/>
            <person name="Andreopoulos B."/>
            <person name="Lipzen A."/>
            <person name="Chen C."/>
            <person name="Yanf M."/>
            <person name="Daum C."/>
            <person name="Ng V."/>
            <person name="Clum A."/>
            <person name="Steindorff A."/>
            <person name="Ohm R."/>
            <person name="Martin F."/>
            <person name="Silar P."/>
            <person name="Natvig D."/>
            <person name="Lalanne C."/>
            <person name="Gautier V."/>
            <person name="Ament-Velasquez S.L."/>
            <person name="Kruys A."/>
            <person name="Hutchinson M.I."/>
            <person name="Powell A.J."/>
            <person name="Barry K."/>
            <person name="Miller A.N."/>
            <person name="Grigoriev I.V."/>
            <person name="Debuchy R."/>
            <person name="Gladieux P."/>
            <person name="Thoren M.H."/>
            <person name="Johannesson H."/>
        </authorList>
    </citation>
    <scope>NUCLEOTIDE SEQUENCE</scope>
    <source>
        <strain evidence="2">CBS 958.72</strain>
    </source>
</reference>
<feature type="transmembrane region" description="Helical" evidence="1">
    <location>
        <begin position="381"/>
        <end position="409"/>
    </location>
</feature>
<feature type="transmembrane region" description="Helical" evidence="1">
    <location>
        <begin position="489"/>
        <end position="510"/>
    </location>
</feature>
<keyword evidence="3" id="KW-1185">Reference proteome</keyword>
<proteinExistence type="predicted"/>
<feature type="transmembrane region" description="Helical" evidence="1">
    <location>
        <begin position="195"/>
        <end position="214"/>
    </location>
</feature>
<name>A0AAE0KM79_9PEZI</name>
<dbReference type="AlphaFoldDB" id="A0AAE0KM79"/>
<organism evidence="2 3">
    <name type="scientific">Lasiosphaeria ovina</name>
    <dbReference type="NCBI Taxonomy" id="92902"/>
    <lineage>
        <taxon>Eukaryota</taxon>
        <taxon>Fungi</taxon>
        <taxon>Dikarya</taxon>
        <taxon>Ascomycota</taxon>
        <taxon>Pezizomycotina</taxon>
        <taxon>Sordariomycetes</taxon>
        <taxon>Sordariomycetidae</taxon>
        <taxon>Sordariales</taxon>
        <taxon>Lasiosphaeriaceae</taxon>
        <taxon>Lasiosphaeria</taxon>
    </lineage>
</organism>
<keyword evidence="1" id="KW-0472">Membrane</keyword>
<feature type="transmembrane region" description="Helical" evidence="1">
    <location>
        <begin position="516"/>
        <end position="537"/>
    </location>
</feature>
<evidence type="ECO:0000313" key="2">
    <source>
        <dbReference type="EMBL" id="KAK3378805.1"/>
    </source>
</evidence>
<protein>
    <submittedName>
        <fullName evidence="2">Uncharacterized protein</fullName>
    </submittedName>
</protein>
<reference evidence="2" key="1">
    <citation type="journal article" date="2023" name="Mol. Phylogenet. Evol.">
        <title>Genome-scale phylogeny and comparative genomics of the fungal order Sordariales.</title>
        <authorList>
            <person name="Hensen N."/>
            <person name="Bonometti L."/>
            <person name="Westerberg I."/>
            <person name="Brannstrom I.O."/>
            <person name="Guillou S."/>
            <person name="Cros-Aarteil S."/>
            <person name="Calhoun S."/>
            <person name="Haridas S."/>
            <person name="Kuo A."/>
            <person name="Mondo S."/>
            <person name="Pangilinan J."/>
            <person name="Riley R."/>
            <person name="LaButti K."/>
            <person name="Andreopoulos B."/>
            <person name="Lipzen A."/>
            <person name="Chen C."/>
            <person name="Yan M."/>
            <person name="Daum C."/>
            <person name="Ng V."/>
            <person name="Clum A."/>
            <person name="Steindorff A."/>
            <person name="Ohm R.A."/>
            <person name="Martin F."/>
            <person name="Silar P."/>
            <person name="Natvig D.O."/>
            <person name="Lalanne C."/>
            <person name="Gautier V."/>
            <person name="Ament-Velasquez S.L."/>
            <person name="Kruys A."/>
            <person name="Hutchinson M.I."/>
            <person name="Powell A.J."/>
            <person name="Barry K."/>
            <person name="Miller A.N."/>
            <person name="Grigoriev I.V."/>
            <person name="Debuchy R."/>
            <person name="Gladieux P."/>
            <person name="Hiltunen Thoren M."/>
            <person name="Johannesson H."/>
        </authorList>
    </citation>
    <scope>NUCLEOTIDE SEQUENCE</scope>
    <source>
        <strain evidence="2">CBS 958.72</strain>
    </source>
</reference>
<dbReference type="EMBL" id="JAULSN010000002">
    <property type="protein sequence ID" value="KAK3378805.1"/>
    <property type="molecule type" value="Genomic_DNA"/>
</dbReference>
<gene>
    <name evidence="2" type="ORF">B0T24DRAFT_522841</name>
</gene>
<comment type="caution">
    <text evidence="2">The sequence shown here is derived from an EMBL/GenBank/DDBJ whole genome shotgun (WGS) entry which is preliminary data.</text>
</comment>
<feature type="transmembrane region" description="Helical" evidence="1">
    <location>
        <begin position="153"/>
        <end position="174"/>
    </location>
</feature>
<feature type="transmembrane region" description="Helical" evidence="1">
    <location>
        <begin position="549"/>
        <end position="570"/>
    </location>
</feature>